<keyword evidence="4" id="KW-1185">Reference proteome</keyword>
<feature type="signal peptide" evidence="2">
    <location>
        <begin position="1"/>
        <end position="23"/>
    </location>
</feature>
<evidence type="ECO:0000313" key="3">
    <source>
        <dbReference type="EMBL" id="KAF5573948.1"/>
    </source>
</evidence>
<dbReference type="EMBL" id="JAAOAR010000768">
    <property type="protein sequence ID" value="KAF5573948.1"/>
    <property type="molecule type" value="Genomic_DNA"/>
</dbReference>
<keyword evidence="2" id="KW-0732">Signal</keyword>
<feature type="region of interest" description="Disordered" evidence="1">
    <location>
        <begin position="46"/>
        <end position="74"/>
    </location>
</feature>
<feature type="chain" id="PRO_5034568348" evidence="2">
    <location>
        <begin position="24"/>
        <end position="74"/>
    </location>
</feature>
<comment type="caution">
    <text evidence="3">The sequence shown here is derived from an EMBL/GenBank/DDBJ whole genome shotgun (WGS) entry which is preliminary data.</text>
</comment>
<protein>
    <submittedName>
        <fullName evidence="3">Uncharacterized protein</fullName>
    </submittedName>
</protein>
<sequence length="74" mass="8072">MAVLSTFLYSLGSWLTTTGETEGNDMPAIEGTLRKFNDAWERWSEWSPEAQKGKGLARSGVPEVGLEHGDGADE</sequence>
<evidence type="ECO:0000313" key="4">
    <source>
        <dbReference type="Proteomes" id="UP000544095"/>
    </source>
</evidence>
<proteinExistence type="predicted"/>
<dbReference type="AlphaFoldDB" id="A0A8H5KJN8"/>
<gene>
    <name evidence="3" type="ORF">FPANT_12040</name>
</gene>
<organism evidence="3 4">
    <name type="scientific">Fusarium pseudoanthophilum</name>
    <dbReference type="NCBI Taxonomy" id="48495"/>
    <lineage>
        <taxon>Eukaryota</taxon>
        <taxon>Fungi</taxon>
        <taxon>Dikarya</taxon>
        <taxon>Ascomycota</taxon>
        <taxon>Pezizomycotina</taxon>
        <taxon>Sordariomycetes</taxon>
        <taxon>Hypocreomycetidae</taxon>
        <taxon>Hypocreales</taxon>
        <taxon>Nectriaceae</taxon>
        <taxon>Fusarium</taxon>
        <taxon>Fusarium fujikuroi species complex</taxon>
    </lineage>
</organism>
<evidence type="ECO:0000256" key="2">
    <source>
        <dbReference type="SAM" id="SignalP"/>
    </source>
</evidence>
<evidence type="ECO:0000256" key="1">
    <source>
        <dbReference type="SAM" id="MobiDB-lite"/>
    </source>
</evidence>
<feature type="compositionally biased region" description="Basic and acidic residues" evidence="1">
    <location>
        <begin position="65"/>
        <end position="74"/>
    </location>
</feature>
<dbReference type="Proteomes" id="UP000544095">
    <property type="component" value="Unassembled WGS sequence"/>
</dbReference>
<accession>A0A8H5KJN8</accession>
<name>A0A8H5KJN8_9HYPO</name>
<reference evidence="3 4" key="1">
    <citation type="submission" date="2020-05" db="EMBL/GenBank/DDBJ databases">
        <title>Identification and distribution of gene clusters putatively required for synthesis of sphingolipid metabolism inhibitors in phylogenetically diverse species of the filamentous fungus Fusarium.</title>
        <authorList>
            <person name="Kim H.-S."/>
            <person name="Busman M."/>
            <person name="Brown D.W."/>
            <person name="Divon H."/>
            <person name="Uhlig S."/>
            <person name="Proctor R.H."/>
        </authorList>
    </citation>
    <scope>NUCLEOTIDE SEQUENCE [LARGE SCALE GENOMIC DNA]</scope>
    <source>
        <strain evidence="3 4">NRRL 25211</strain>
    </source>
</reference>